<protein>
    <recommendedName>
        <fullName evidence="3">F-box domain-containing protein</fullName>
    </recommendedName>
</protein>
<dbReference type="Proteomes" id="UP001152646">
    <property type="component" value="Unassembled WGS sequence"/>
</dbReference>
<reference evidence="1" key="1">
    <citation type="submission" date="2021-07" db="EMBL/GenBank/DDBJ databases">
        <authorList>
            <person name="Branca A.L. A."/>
        </authorList>
    </citation>
    <scope>NUCLEOTIDE SEQUENCE</scope>
</reference>
<proteinExistence type="predicted"/>
<dbReference type="AlphaFoldDB" id="A0A9W4NDF3"/>
<evidence type="ECO:0000313" key="1">
    <source>
        <dbReference type="EMBL" id="CAG8343585.1"/>
    </source>
</evidence>
<accession>A0A9W4NDF3</accession>
<dbReference type="EMBL" id="CAJVPA010000111">
    <property type="protein sequence ID" value="CAG8343585.1"/>
    <property type="molecule type" value="Genomic_DNA"/>
</dbReference>
<evidence type="ECO:0008006" key="3">
    <source>
        <dbReference type="Google" id="ProtNLM"/>
    </source>
</evidence>
<dbReference type="OrthoDB" id="4191831at2759"/>
<dbReference type="InterPro" id="IPR036047">
    <property type="entry name" value="F-box-like_dom_sf"/>
</dbReference>
<comment type="caution">
    <text evidence="1">The sequence shown here is derived from an EMBL/GenBank/DDBJ whole genome shotgun (WGS) entry which is preliminary data.</text>
</comment>
<organism evidence="1 2">
    <name type="scientific">Penicillium salamii</name>
    <dbReference type="NCBI Taxonomy" id="1612424"/>
    <lineage>
        <taxon>Eukaryota</taxon>
        <taxon>Fungi</taxon>
        <taxon>Dikarya</taxon>
        <taxon>Ascomycota</taxon>
        <taxon>Pezizomycotina</taxon>
        <taxon>Eurotiomycetes</taxon>
        <taxon>Eurotiomycetidae</taxon>
        <taxon>Eurotiales</taxon>
        <taxon>Aspergillaceae</taxon>
        <taxon>Penicillium</taxon>
    </lineage>
</organism>
<dbReference type="SUPFAM" id="SSF81383">
    <property type="entry name" value="F-box domain"/>
    <property type="match status" value="1"/>
</dbReference>
<sequence>MATPTFTVPAEIWHVIFSFLSSSDLQAASLVNRDLRIMAEPFLYACIKWTWTASQTPPIAQFLQFIVQRPEVASFVHELIISGDHFDCEWHVYKYQSQKLQVSEDVTNQLVRYVKSIDVPYIKDWIQELHTGSMDAFTALLLSELPNLNYLHLSENFVRESRWIGMILRSSLCEAQNNHISSFAHLREVLVQCPCQGFNIREHSDTKNTESVLPLFYFSSIQRLCLSIDNPTTFTWTGKCPPNPSRLTSLDLSMMREGHLGQLLSVTQGLRNLKWFWAYHPEIEDKFVTDIIDLDQIIMDLSHIQETLTDLTIGARASEWPGDLWPSTLYLNGSFNLSGFHALERIKIPIPFMLGFSPTSSMINLEKYLPKSLEWLTITDDLCFQEEWEWEYDKTHLVGAVRSWLQDWRRFTPRLRGFCLSGEVQRLEDWQPEMIDGLKELALEFGVHIQVTGKGITNVFG</sequence>
<gene>
    <name evidence="1" type="ORF">PSALAMII_LOCUS2985</name>
</gene>
<evidence type="ECO:0000313" key="2">
    <source>
        <dbReference type="Proteomes" id="UP001152646"/>
    </source>
</evidence>
<name>A0A9W4NDF3_9EURO</name>